<protein>
    <submittedName>
        <fullName evidence="4">TldD/PmbA family protein</fullName>
    </submittedName>
</protein>
<dbReference type="Pfam" id="PF01523">
    <property type="entry name" value="PmbA_TldD_1st"/>
    <property type="match status" value="1"/>
</dbReference>
<dbReference type="InterPro" id="IPR036059">
    <property type="entry name" value="TldD/PmbA_sf"/>
</dbReference>
<dbReference type="GO" id="GO:0006508">
    <property type="term" value="P:proteolysis"/>
    <property type="evidence" value="ECO:0007669"/>
    <property type="project" value="InterPro"/>
</dbReference>
<organism evidence="4 5">
    <name type="scientific">Methanooceanicella nereidis</name>
    <dbReference type="NCBI Taxonomy" id="2052831"/>
    <lineage>
        <taxon>Archaea</taxon>
        <taxon>Methanobacteriati</taxon>
        <taxon>Methanobacteriota</taxon>
        <taxon>Stenosarchaea group</taxon>
        <taxon>Methanomicrobia</taxon>
        <taxon>Methanocellales</taxon>
        <taxon>Methanocellaceae</taxon>
        <taxon>Methanooceanicella</taxon>
    </lineage>
</organism>
<accession>A0AAP2W5U2</accession>
<evidence type="ECO:0000259" key="3">
    <source>
        <dbReference type="Pfam" id="PF19290"/>
    </source>
</evidence>
<sequence length="438" mass="47202">MNRIKKLVNMAIALGASEAEVYGSVGRNVTVETQHGDIGFAEESMSEGLGIRVIADGAIGYSSSNDPAKYEEAVRAAIACARSRGKDPNLKGLPHPRPYRNVYGIYDREVDEIKLDRCMDIAAGMVEEAKKDRAASVTFGKFSSIVSETMIVNSNGVEVEDKETMVYGYIDVIIKEGDNVSTAFEYDVSRALNLDFSTIGSKASGLARRSLNAEPVESHVTDVLLGPYAFADIIESTLLFSVNSESVQKGRSGLAEKIGQKIAAEGLTIIDDGLLESGLGSSRSDDEGTPSQETVIVNDGILESFLYDNYTAGKENRESTGNGIRNSYTMTPKVGPRNIRFEYPRCDVINETDKGIYVNSIIGAHTANPITGDFSVECRNAFTVEGGALGRPIKSMMISGNIFDLLSRVDGMSREEKVIGAIISPTVKIKGMRITPGA</sequence>
<dbReference type="InterPro" id="IPR045570">
    <property type="entry name" value="Metalloprtase-TldD/E_cen_dom"/>
</dbReference>
<dbReference type="InterPro" id="IPR002510">
    <property type="entry name" value="Metalloprtase-TldD/E_N"/>
</dbReference>
<evidence type="ECO:0000313" key="4">
    <source>
        <dbReference type="EMBL" id="MCD1295920.1"/>
    </source>
</evidence>
<evidence type="ECO:0000259" key="2">
    <source>
        <dbReference type="Pfam" id="PF19289"/>
    </source>
</evidence>
<dbReference type="InterPro" id="IPR045569">
    <property type="entry name" value="Metalloprtase-TldD/E_C"/>
</dbReference>
<evidence type="ECO:0000259" key="1">
    <source>
        <dbReference type="Pfam" id="PF01523"/>
    </source>
</evidence>
<name>A0AAP2W5U2_9EURY</name>
<dbReference type="Gene3D" id="3.30.2290.10">
    <property type="entry name" value="PmbA/TldD superfamily"/>
    <property type="match status" value="1"/>
</dbReference>
<dbReference type="InterPro" id="IPR047657">
    <property type="entry name" value="PmbA"/>
</dbReference>
<dbReference type="GO" id="GO:0005829">
    <property type="term" value="C:cytosol"/>
    <property type="evidence" value="ECO:0007669"/>
    <property type="project" value="TreeGrafter"/>
</dbReference>
<dbReference type="Pfam" id="PF19290">
    <property type="entry name" value="PmbA_TldD_2nd"/>
    <property type="match status" value="1"/>
</dbReference>
<dbReference type="GO" id="GO:0008237">
    <property type="term" value="F:metallopeptidase activity"/>
    <property type="evidence" value="ECO:0007669"/>
    <property type="project" value="InterPro"/>
</dbReference>
<dbReference type="PANTHER" id="PTHR43421:SF1">
    <property type="entry name" value="METALLOPROTEASE PMBA"/>
    <property type="match status" value="1"/>
</dbReference>
<feature type="domain" description="Metalloprotease TldD/E N-terminal" evidence="1">
    <location>
        <begin position="19"/>
        <end position="81"/>
    </location>
</feature>
<dbReference type="EMBL" id="PGCK01000012">
    <property type="protein sequence ID" value="MCD1295920.1"/>
    <property type="molecule type" value="Genomic_DNA"/>
</dbReference>
<feature type="domain" description="Metalloprotease TldD/E central" evidence="3">
    <location>
        <begin position="111"/>
        <end position="211"/>
    </location>
</feature>
<dbReference type="Pfam" id="PF19289">
    <property type="entry name" value="PmbA_TldD_3rd"/>
    <property type="match status" value="1"/>
</dbReference>
<dbReference type="PANTHER" id="PTHR43421">
    <property type="entry name" value="METALLOPROTEASE PMBA"/>
    <property type="match status" value="1"/>
</dbReference>
<dbReference type="AlphaFoldDB" id="A0AAP2W5U2"/>
<comment type="caution">
    <text evidence="4">The sequence shown here is derived from an EMBL/GenBank/DDBJ whole genome shotgun (WGS) entry which is preliminary data.</text>
</comment>
<evidence type="ECO:0000313" key="5">
    <source>
        <dbReference type="Proteomes" id="UP001320159"/>
    </source>
</evidence>
<dbReference type="SUPFAM" id="SSF111283">
    <property type="entry name" value="Putative modulator of DNA gyrase, PmbA/TldD"/>
    <property type="match status" value="1"/>
</dbReference>
<dbReference type="Proteomes" id="UP001320159">
    <property type="component" value="Unassembled WGS sequence"/>
</dbReference>
<feature type="domain" description="Metalloprotease TldD/E C-terminal" evidence="2">
    <location>
        <begin position="221"/>
        <end position="435"/>
    </location>
</feature>
<dbReference type="InterPro" id="IPR035068">
    <property type="entry name" value="TldD/PmbA_N"/>
</dbReference>
<keyword evidence="5" id="KW-1185">Reference proteome</keyword>
<gene>
    <name evidence="4" type="ORF">CUJ83_13035</name>
</gene>
<proteinExistence type="predicted"/>
<reference evidence="4 5" key="1">
    <citation type="submission" date="2017-11" db="EMBL/GenBank/DDBJ databases">
        <title>Isolation and Characterization of Family Methanocellaceae Species from Potential Methane Hydrate Area Offshore Southwestern Taiwan.</title>
        <authorList>
            <person name="Zhang W.-L."/>
            <person name="Chen W.-C."/>
            <person name="Lai M.-C."/>
            <person name="Chen S.-C."/>
        </authorList>
    </citation>
    <scope>NUCLEOTIDE SEQUENCE [LARGE SCALE GENOMIC DNA]</scope>
    <source>
        <strain evidence="4 5">CWC-04</strain>
    </source>
</reference>